<dbReference type="EMBL" id="UPTC01000162">
    <property type="protein sequence ID" value="VBB26952.1"/>
    <property type="molecule type" value="Genomic_DNA"/>
</dbReference>
<evidence type="ECO:0000313" key="3">
    <source>
        <dbReference type="Proteomes" id="UP000276991"/>
    </source>
</evidence>
<feature type="transmembrane region" description="Helical" evidence="1">
    <location>
        <begin position="15"/>
        <end position="35"/>
    </location>
</feature>
<dbReference type="Gene3D" id="3.15.20.10">
    <property type="entry name" value="Bactericidal permeability-increasing protein, domain 2"/>
    <property type="match status" value="1"/>
</dbReference>
<dbReference type="InterPro" id="IPR017943">
    <property type="entry name" value="Bactericidal_perm-incr_a/b_dom"/>
</dbReference>
<protein>
    <recommendedName>
        <fullName evidence="4">Lipid-binding serum glycoprotein C-terminal domain-containing protein</fullName>
    </recommendedName>
</protein>
<keyword evidence="1" id="KW-1133">Transmembrane helix</keyword>
<dbReference type="STRING" id="6277.A0A498SA96"/>
<dbReference type="GO" id="GO:0008289">
    <property type="term" value="F:lipid binding"/>
    <property type="evidence" value="ECO:0007669"/>
    <property type="project" value="InterPro"/>
</dbReference>
<dbReference type="PANTHER" id="PTHR10504:SF131">
    <property type="entry name" value="BPI2 DOMAIN-CONTAINING PROTEIN"/>
    <property type="match status" value="1"/>
</dbReference>
<organism evidence="2 3">
    <name type="scientific">Acanthocheilonema viteae</name>
    <name type="common">Filarial nematode worm</name>
    <name type="synonym">Dipetalonema viteae</name>
    <dbReference type="NCBI Taxonomy" id="6277"/>
    <lineage>
        <taxon>Eukaryota</taxon>
        <taxon>Metazoa</taxon>
        <taxon>Ecdysozoa</taxon>
        <taxon>Nematoda</taxon>
        <taxon>Chromadorea</taxon>
        <taxon>Rhabditida</taxon>
        <taxon>Spirurina</taxon>
        <taxon>Spiruromorpha</taxon>
        <taxon>Filarioidea</taxon>
        <taxon>Onchocercidae</taxon>
        <taxon>Acanthocheilonema</taxon>
    </lineage>
</organism>
<gene>
    <name evidence="2" type="ORF">NAV_LOCUS1782</name>
</gene>
<dbReference type="PANTHER" id="PTHR10504">
    <property type="entry name" value="BACTERICIDAL PERMEABILITY-INCREASING BPI PROTEIN-RELATED"/>
    <property type="match status" value="1"/>
</dbReference>
<evidence type="ECO:0000313" key="2">
    <source>
        <dbReference type="EMBL" id="VBB26952.1"/>
    </source>
</evidence>
<evidence type="ECO:0008006" key="4">
    <source>
        <dbReference type="Google" id="ProtNLM"/>
    </source>
</evidence>
<proteinExistence type="predicted"/>
<keyword evidence="1" id="KW-0472">Membrane</keyword>
<reference evidence="2 3" key="1">
    <citation type="submission" date="2018-08" db="EMBL/GenBank/DDBJ databases">
        <authorList>
            <person name="Laetsch R D."/>
            <person name="Stevens L."/>
            <person name="Kumar S."/>
            <person name="Blaxter L. M."/>
        </authorList>
    </citation>
    <scope>NUCLEOTIDE SEQUENCE [LARGE SCALE GENOMIC DNA]</scope>
</reference>
<dbReference type="SUPFAM" id="SSF55394">
    <property type="entry name" value="Bactericidal permeability-increasing protein, BPI"/>
    <property type="match status" value="1"/>
</dbReference>
<dbReference type="OrthoDB" id="5877603at2759"/>
<dbReference type="Proteomes" id="UP000276991">
    <property type="component" value="Unassembled WGS sequence"/>
</dbReference>
<dbReference type="AlphaFoldDB" id="A0A498SA96"/>
<evidence type="ECO:0000256" key="1">
    <source>
        <dbReference type="SAM" id="Phobius"/>
    </source>
</evidence>
<accession>A0A498SA96</accession>
<dbReference type="Gene3D" id="3.15.10.10">
    <property type="entry name" value="Bactericidal permeability-increasing protein, domain 1"/>
    <property type="match status" value="1"/>
</dbReference>
<dbReference type="InterPro" id="IPR032942">
    <property type="entry name" value="BPI/LBP/Plunc"/>
</dbReference>
<keyword evidence="3" id="KW-1185">Reference proteome</keyword>
<name>A0A498SA96_ACAVI</name>
<sequence length="574" mass="65813">MSSQPYIRVISSPSAFYFILLILPSYAVGLSLEYVSDFTLTTRKNYEIINREELSQEEEGRQQDTEISQSKSVTELFTKLSQENNAKFDSNLKKNVGMMVRITPRMINYWATELKQIFQKELENKELPEFSRTLMKLNVSILTPRIHNIRLPRFSYKVQCNNTMEIILHGGSAQLLSSYRAVYRTIREGHLEANMSNFIINLKLKISTTFAGKLLLEDIVCGAEVRSIDIKLTPKLHELVDQGLRVELDETVSVAICEALEAFTNKFEQRLNKLIRSPVVEIKINDTVTHLLIDTTISNGILLTEDYFDFPLLGSPTVKKLKSDEHLMKSPNDKVEMVYLYVSESVLNMFLKQLATFGDTALQLYADPEFQKMLSLKCSEDEECMGDLLQDTELYVPDSGRMIIKIRSPLVASVRNGFALIDLHLTSFVTYKQEDVDVKVLEFEWLATIHVSNEYLNEHLAERVQNHLFSSTIYYKYQSAENTNASLQVVNLVVSNITPYVEVIPNYGEHLLRLISSRKKLLEKLLAEQCSLARTTNTLYKMVYCTATFRNGTLVIATGLQWNAELFYQFSLFS</sequence>
<dbReference type="GO" id="GO:0005615">
    <property type="term" value="C:extracellular space"/>
    <property type="evidence" value="ECO:0007669"/>
    <property type="project" value="TreeGrafter"/>
</dbReference>
<keyword evidence="1" id="KW-0812">Transmembrane</keyword>